<reference evidence="1 2" key="1">
    <citation type="submission" date="2017-11" db="EMBL/GenBank/DDBJ databases">
        <title>Rhodohalobacter 15182 sp. nov., isolated from a salt lake.</title>
        <authorList>
            <person name="Han S."/>
        </authorList>
    </citation>
    <scope>NUCLEOTIDE SEQUENCE [LARGE SCALE GENOMIC DNA]</scope>
    <source>
        <strain evidence="1 2">15182</strain>
    </source>
</reference>
<name>A0A2N0VIM7_9BACT</name>
<dbReference type="AlphaFoldDB" id="A0A2N0VIM7"/>
<protein>
    <submittedName>
        <fullName evidence="1">Uncharacterized protein</fullName>
    </submittedName>
</protein>
<dbReference type="EMBL" id="PISP01000001">
    <property type="protein sequence ID" value="PKD44042.1"/>
    <property type="molecule type" value="Genomic_DNA"/>
</dbReference>
<evidence type="ECO:0000313" key="1">
    <source>
        <dbReference type="EMBL" id="PKD44042.1"/>
    </source>
</evidence>
<comment type="caution">
    <text evidence="1">The sequence shown here is derived from an EMBL/GenBank/DDBJ whole genome shotgun (WGS) entry which is preliminary data.</text>
</comment>
<keyword evidence="2" id="KW-1185">Reference proteome</keyword>
<evidence type="ECO:0000313" key="2">
    <source>
        <dbReference type="Proteomes" id="UP000233398"/>
    </source>
</evidence>
<organism evidence="1 2">
    <name type="scientific">Rhodohalobacter barkolensis</name>
    <dbReference type="NCBI Taxonomy" id="2053187"/>
    <lineage>
        <taxon>Bacteria</taxon>
        <taxon>Pseudomonadati</taxon>
        <taxon>Balneolota</taxon>
        <taxon>Balneolia</taxon>
        <taxon>Balneolales</taxon>
        <taxon>Balneolaceae</taxon>
        <taxon>Rhodohalobacter</taxon>
    </lineage>
</organism>
<proteinExistence type="predicted"/>
<sequence length="70" mass="8241">MNFVSFDYVIIQDKKIKFSSRFRKPRRGGTTIAPGGVKQNPGLRVFLNFLAEEREWFEAQNRIEAMLRYA</sequence>
<gene>
    <name evidence="1" type="ORF">CWD77_00760</name>
</gene>
<accession>A0A2N0VIM7</accession>
<dbReference type="Proteomes" id="UP000233398">
    <property type="component" value="Unassembled WGS sequence"/>
</dbReference>